<comment type="caution">
    <text evidence="1">The sequence shown here is derived from an EMBL/GenBank/DDBJ whole genome shotgun (WGS) entry which is preliminary data.</text>
</comment>
<reference evidence="2" key="1">
    <citation type="journal article" date="2019" name="Int. J. Syst. Evol. Microbiol.">
        <title>The Global Catalogue of Microorganisms (GCM) 10K type strain sequencing project: providing services to taxonomists for standard genome sequencing and annotation.</title>
        <authorList>
            <consortium name="The Broad Institute Genomics Platform"/>
            <consortium name="The Broad Institute Genome Sequencing Center for Infectious Disease"/>
            <person name="Wu L."/>
            <person name="Ma J."/>
        </authorList>
    </citation>
    <scope>NUCLEOTIDE SEQUENCE [LARGE SCALE GENOMIC DNA]</scope>
    <source>
        <strain evidence="2">JCM 18204</strain>
    </source>
</reference>
<name>A0ABP9BHS7_9GAMM</name>
<dbReference type="Proteomes" id="UP001499959">
    <property type="component" value="Unassembled WGS sequence"/>
</dbReference>
<protein>
    <submittedName>
        <fullName evidence="1">Uncharacterized protein</fullName>
    </submittedName>
</protein>
<evidence type="ECO:0000313" key="2">
    <source>
        <dbReference type="Proteomes" id="UP001499959"/>
    </source>
</evidence>
<sequence length="95" mass="10770">MGDMRNWEHLHGVDFAATGKVIHVYKLPGQHKATKTQWHLKQGDKTSAISAARIYFDSCSVNGEMHTIVFYVGPHPPDGQYEPKFSSAQWVKRES</sequence>
<accession>A0ABP9BHS7</accession>
<gene>
    <name evidence="1" type="ORF">GCM10023307_22070</name>
</gene>
<proteinExistence type="predicted"/>
<keyword evidence="2" id="KW-1185">Reference proteome</keyword>
<organism evidence="1 2">
    <name type="scientific">Lysobacter hankyongensis</name>
    <dbReference type="NCBI Taxonomy" id="1176535"/>
    <lineage>
        <taxon>Bacteria</taxon>
        <taxon>Pseudomonadati</taxon>
        <taxon>Pseudomonadota</taxon>
        <taxon>Gammaproteobacteria</taxon>
        <taxon>Lysobacterales</taxon>
        <taxon>Lysobacteraceae</taxon>
        <taxon>Lysobacter</taxon>
    </lineage>
</organism>
<dbReference type="EMBL" id="BAABJE010000010">
    <property type="protein sequence ID" value="GAA4795805.1"/>
    <property type="molecule type" value="Genomic_DNA"/>
</dbReference>
<evidence type="ECO:0000313" key="1">
    <source>
        <dbReference type="EMBL" id="GAA4795805.1"/>
    </source>
</evidence>